<dbReference type="EMBL" id="JAYGJQ010000001">
    <property type="protein sequence ID" value="MEA9355565.1"/>
    <property type="molecule type" value="Genomic_DNA"/>
</dbReference>
<dbReference type="Proteomes" id="UP001302274">
    <property type="component" value="Unassembled WGS sequence"/>
</dbReference>
<organism evidence="1 2">
    <name type="scientific">Bacteriovorax antarcticus</name>
    <dbReference type="NCBI Taxonomy" id="3088717"/>
    <lineage>
        <taxon>Bacteria</taxon>
        <taxon>Pseudomonadati</taxon>
        <taxon>Bdellovibrionota</taxon>
        <taxon>Bacteriovoracia</taxon>
        <taxon>Bacteriovoracales</taxon>
        <taxon>Bacteriovoracaceae</taxon>
        <taxon>Bacteriovorax</taxon>
    </lineage>
</organism>
<reference evidence="1 2" key="1">
    <citation type="submission" date="2023-11" db="EMBL/GenBank/DDBJ databases">
        <title>A Novel Polar Bacteriovorax (B. antarcticus) Isolated from the Biocrust in Antarctica.</title>
        <authorList>
            <person name="Mun W."/>
            <person name="Choi S.Y."/>
            <person name="Mitchell R.J."/>
        </authorList>
    </citation>
    <scope>NUCLEOTIDE SEQUENCE [LARGE SCALE GENOMIC DNA]</scope>
    <source>
        <strain evidence="1 2">PP10</strain>
    </source>
</reference>
<dbReference type="InterPro" id="IPR017853">
    <property type="entry name" value="GH"/>
</dbReference>
<proteinExistence type="predicted"/>
<dbReference type="Gene3D" id="3.20.20.80">
    <property type="entry name" value="Glycosidases"/>
    <property type="match status" value="1"/>
</dbReference>
<comment type="caution">
    <text evidence="1">The sequence shown here is derived from an EMBL/GenBank/DDBJ whole genome shotgun (WGS) entry which is preliminary data.</text>
</comment>
<accession>A0ABU5VU72</accession>
<evidence type="ECO:0000313" key="2">
    <source>
        <dbReference type="Proteomes" id="UP001302274"/>
    </source>
</evidence>
<gene>
    <name evidence="1" type="ORF">SHI21_05115</name>
</gene>
<sequence>MSLTTPVPRDQDTVFPGENWFFYWKTSASLWKTKLQEFPGTKIIIPLNWSFHSETGDQFDFDNHRPETNLKKLVEIATEVGKNVVFFLPLTPAPFLPNGGLPHLLARSVALNNEQMAYGIIDADDHLVKIYSFFDPRVFEAFDRFVKKLGQYFSVNKISADVWGIRSGYFKDGQYRSFIEDTSKTFESAFSRFLQTKKSPDEVISPIEERQYAFEFNKTIQNLYETNARESIRDNFEGTLDVAFLGAGTENFLKRLYGTISTADYSAELYESLAKDIIPSSVLLSHRLKKGVLTRELNDLVANSYLPSRLASTAYEHEDISTFQPLSFFKVFERIDGVSSLFQNWSDLNLWQYLKANFGWSYKVIHSDTLKLHENKTPYQENILLFHGHDVDRTIFNFILKTFMNGGRVILNRSGLSDEFNQRFETFFLENNLNVEKVHFQTQIQNIALGEGRLVLIEGEGFKDLSKQEYFDFWKTLVETFSLIHVPIQNVDGLDFYWRTRPSSTNELKFEEVRRLSLYNPTSYRKKIKMNLTKNFVVYKVLDEINVIVQTYPNEIEIELSPEGSVIVDFGVFS</sequence>
<dbReference type="SUPFAM" id="SSF51445">
    <property type="entry name" value="(Trans)glycosidases"/>
    <property type="match status" value="1"/>
</dbReference>
<evidence type="ECO:0000313" key="1">
    <source>
        <dbReference type="EMBL" id="MEA9355565.1"/>
    </source>
</evidence>
<dbReference type="RefSeq" id="WP_323575151.1">
    <property type="nucleotide sequence ID" value="NZ_JAYGJQ010000001.1"/>
</dbReference>
<keyword evidence="2" id="KW-1185">Reference proteome</keyword>
<name>A0ABU5VU72_9BACT</name>
<protein>
    <submittedName>
        <fullName evidence="1">Uncharacterized protein</fullName>
    </submittedName>
</protein>